<gene>
    <name evidence="3" type="ORF">FGG08_004687</name>
</gene>
<dbReference type="PANTHER" id="PTHR28080:SF1">
    <property type="entry name" value="PEROXISOMAL BIOGENESIS FACTOR 3"/>
    <property type="match status" value="1"/>
</dbReference>
<feature type="region of interest" description="Disordered" evidence="1">
    <location>
        <begin position="456"/>
        <end position="484"/>
    </location>
</feature>
<dbReference type="EMBL" id="JAGHQL010000098">
    <property type="protein sequence ID" value="KAH0538735.1"/>
    <property type="molecule type" value="Genomic_DNA"/>
</dbReference>
<keyword evidence="2" id="KW-0812">Transmembrane</keyword>
<dbReference type="InterPro" id="IPR006966">
    <property type="entry name" value="Peroxin-3"/>
</dbReference>
<sequence length="512" mass="57125">MIRATRNWFRRNRTNFAIGFGVLGVGYVASQYVFLRRRFEQNQEDCTFTVLGLLPTATENILEALRVENITHELQQKKAEHLATTADIASSEMSSGPPSVTDDDGRSLQSFQSEGYIHASQNLAEAVVSGVSEVKQPGQLVPQQRTRKSKAKLWNELKISSITRAFTLLYTLSLLTLFTRIQLNLLGRRNYLSSVVSLASHPNESTINLENHDDDNLEQAYGNDIETNRRYLTFSWWLLHRGWKDVMTRVEAAVKGVFGPLSPREDITLEKLIELVLEVREKIEGSKETERRTSKWLPYLLPPREQEDYVLHESGMSSSTMPPTTTTDSSHMPLRKLLDETSDLIDSPPFTYVLTKLLDAGFSVLVDEKLRFQAYKLPPDPSLGGSRIQEISGDEIEAKAKVANILAVLTRQAHSIGLGTNAEEKVNEYLRAMEQQRDLEGFAAIVYSSNFEFEAPTTSSAGGKHNGRDGTGSKPEVPTASGTIECGESFADMSLVEAEFESAWGKATEHSG</sequence>
<comment type="caution">
    <text evidence="3">The sequence shown here is derived from an EMBL/GenBank/DDBJ whole genome shotgun (WGS) entry which is preliminary data.</text>
</comment>
<dbReference type="GO" id="GO:0045046">
    <property type="term" value="P:protein import into peroxisome membrane"/>
    <property type="evidence" value="ECO:0007669"/>
    <property type="project" value="TreeGrafter"/>
</dbReference>
<keyword evidence="4" id="KW-1185">Reference proteome</keyword>
<protein>
    <recommendedName>
        <fullName evidence="5">Peroxin-3</fullName>
    </recommendedName>
</protein>
<dbReference type="Proteomes" id="UP000698800">
    <property type="component" value="Unassembled WGS sequence"/>
</dbReference>
<evidence type="ECO:0008006" key="5">
    <source>
        <dbReference type="Google" id="ProtNLM"/>
    </source>
</evidence>
<evidence type="ECO:0000256" key="1">
    <source>
        <dbReference type="SAM" id="MobiDB-lite"/>
    </source>
</evidence>
<dbReference type="PANTHER" id="PTHR28080">
    <property type="entry name" value="PEROXISOMAL BIOGENESIS FACTOR 3"/>
    <property type="match status" value="1"/>
</dbReference>
<evidence type="ECO:0000313" key="4">
    <source>
        <dbReference type="Proteomes" id="UP000698800"/>
    </source>
</evidence>
<proteinExistence type="predicted"/>
<dbReference type="Pfam" id="PF04882">
    <property type="entry name" value="Peroxin-3"/>
    <property type="match status" value="1"/>
</dbReference>
<reference evidence="3" key="1">
    <citation type="submission" date="2021-03" db="EMBL/GenBank/DDBJ databases">
        <title>Comparative genomics and phylogenomic investigation of the class Geoglossomycetes provide insights into ecological specialization and systematics.</title>
        <authorList>
            <person name="Melie T."/>
            <person name="Pirro S."/>
            <person name="Miller A.N."/>
            <person name="Quandt A."/>
        </authorList>
    </citation>
    <scope>NUCLEOTIDE SEQUENCE</scope>
    <source>
        <strain evidence="3">GBOQ0MN5Z8</strain>
    </source>
</reference>
<evidence type="ECO:0000313" key="3">
    <source>
        <dbReference type="EMBL" id="KAH0538735.1"/>
    </source>
</evidence>
<organism evidence="3 4">
    <name type="scientific">Glutinoglossum americanum</name>
    <dbReference type="NCBI Taxonomy" id="1670608"/>
    <lineage>
        <taxon>Eukaryota</taxon>
        <taxon>Fungi</taxon>
        <taxon>Dikarya</taxon>
        <taxon>Ascomycota</taxon>
        <taxon>Pezizomycotina</taxon>
        <taxon>Geoglossomycetes</taxon>
        <taxon>Geoglossales</taxon>
        <taxon>Geoglossaceae</taxon>
        <taxon>Glutinoglossum</taxon>
    </lineage>
</organism>
<evidence type="ECO:0000256" key="2">
    <source>
        <dbReference type="SAM" id="Phobius"/>
    </source>
</evidence>
<name>A0A9P8IAV9_9PEZI</name>
<dbReference type="GO" id="GO:0030674">
    <property type="term" value="F:protein-macromolecule adaptor activity"/>
    <property type="evidence" value="ECO:0007669"/>
    <property type="project" value="TreeGrafter"/>
</dbReference>
<accession>A0A9P8IAV9</accession>
<dbReference type="OrthoDB" id="45930at2759"/>
<feature type="transmembrane region" description="Helical" evidence="2">
    <location>
        <begin position="16"/>
        <end position="35"/>
    </location>
</feature>
<keyword evidence="2" id="KW-0472">Membrane</keyword>
<keyword evidence="2" id="KW-1133">Transmembrane helix</keyword>
<dbReference type="GO" id="GO:0005778">
    <property type="term" value="C:peroxisomal membrane"/>
    <property type="evidence" value="ECO:0007669"/>
    <property type="project" value="InterPro"/>
</dbReference>
<dbReference type="AlphaFoldDB" id="A0A9P8IAV9"/>